<dbReference type="RefSeq" id="XP_022324079.1">
    <property type="nucleotide sequence ID" value="XM_022468371.1"/>
</dbReference>
<dbReference type="SUPFAM" id="SSF56436">
    <property type="entry name" value="C-type lectin-like"/>
    <property type="match status" value="1"/>
</dbReference>
<proteinExistence type="predicted"/>
<protein>
    <submittedName>
        <fullName evidence="2 3">Uncharacterized protein LOC111124995 isoform X1</fullName>
    </submittedName>
</protein>
<dbReference type="InterPro" id="IPR016187">
    <property type="entry name" value="CTDL_fold"/>
</dbReference>
<evidence type="ECO:0000313" key="1">
    <source>
        <dbReference type="Proteomes" id="UP000694844"/>
    </source>
</evidence>
<dbReference type="GeneID" id="111124995"/>
<keyword evidence="1" id="KW-1185">Reference proteome</keyword>
<sequence length="357" mass="40334">MQYFERLTKPNVYVWTGLFKQHAVSCDMEFYPENCSRIPATNLTEKDSDCHEHSCVTEAVTTTELTPVNDGLKKNWHDSWRTCCKESKVLYEKGMDVDSGNFNLTREMVGQKVDEIYLNDKLVPGDFIIPMGTFSTTYTFHSLSENGNLYDCALACKSCWYFGMRNNSCLNVTSLAHFNVATRDDPMNVRLFSVKGSSLVANTALPSSDVECVQIELNTAIFPVTYSLTAGDCRLPLPPLCERGNDSTYLTSQKRSSFEIANEFCDHEGASLASFFDSKLLYFSKIPQGRYWTSITRKIHPLKTDCNAEPYDGYCRKMLITGEIILINCTIKTNFICVKERIITTSTTTTITATTTY</sequence>
<reference evidence="2 3" key="1">
    <citation type="submission" date="2025-04" db="UniProtKB">
        <authorList>
            <consortium name="RefSeq"/>
        </authorList>
    </citation>
    <scope>IDENTIFICATION</scope>
    <source>
        <tissue evidence="2 3">Whole sample</tissue>
    </source>
</reference>
<dbReference type="KEGG" id="cvn:111124995"/>
<gene>
    <name evidence="2 3" type="primary">LOC111124995</name>
</gene>
<dbReference type="RefSeq" id="XP_022324080.1">
    <property type="nucleotide sequence ID" value="XM_022468372.1"/>
</dbReference>
<evidence type="ECO:0000313" key="3">
    <source>
        <dbReference type="RefSeq" id="XP_022324080.1"/>
    </source>
</evidence>
<dbReference type="Proteomes" id="UP000694844">
    <property type="component" value="Chromosome 3"/>
</dbReference>
<name>A0A8B8D957_CRAVI</name>
<accession>A0A8B8D957</accession>
<dbReference type="OrthoDB" id="10639158at2759"/>
<dbReference type="AlphaFoldDB" id="A0A8B8D957"/>
<evidence type="ECO:0000313" key="2">
    <source>
        <dbReference type="RefSeq" id="XP_022324079.1"/>
    </source>
</evidence>
<organism evidence="1 2">
    <name type="scientific">Crassostrea virginica</name>
    <name type="common">Eastern oyster</name>
    <dbReference type="NCBI Taxonomy" id="6565"/>
    <lineage>
        <taxon>Eukaryota</taxon>
        <taxon>Metazoa</taxon>
        <taxon>Spiralia</taxon>
        <taxon>Lophotrochozoa</taxon>
        <taxon>Mollusca</taxon>
        <taxon>Bivalvia</taxon>
        <taxon>Autobranchia</taxon>
        <taxon>Pteriomorphia</taxon>
        <taxon>Ostreida</taxon>
        <taxon>Ostreoidea</taxon>
        <taxon>Ostreidae</taxon>
        <taxon>Crassostrea</taxon>
    </lineage>
</organism>